<evidence type="ECO:0000256" key="1">
    <source>
        <dbReference type="ARBA" id="ARBA00004613"/>
    </source>
</evidence>
<evidence type="ECO:0000256" key="2">
    <source>
        <dbReference type="ARBA" id="ARBA00009127"/>
    </source>
</evidence>
<dbReference type="PANTHER" id="PTHR10009">
    <property type="entry name" value="PROTEIN YELLOW-RELATED"/>
    <property type="match status" value="1"/>
</dbReference>
<gene>
    <name evidence="5" type="ORF">CALMAC_LOCUS8875</name>
</gene>
<dbReference type="Gene3D" id="2.120.10.30">
    <property type="entry name" value="TolB, C-terminal domain"/>
    <property type="match status" value="1"/>
</dbReference>
<accession>A0A653CI01</accession>
<evidence type="ECO:0000256" key="3">
    <source>
        <dbReference type="ARBA" id="ARBA00022525"/>
    </source>
</evidence>
<keyword evidence="4" id="KW-0732">Signal</keyword>
<dbReference type="InterPro" id="IPR017996">
    <property type="entry name" value="MRJP/yellow-related"/>
</dbReference>
<dbReference type="AlphaFoldDB" id="A0A653CI01"/>
<sequence>MTLSQMLRDKYYNYINDGCTTTEFAKKAPEMSQQKPVSSDKQYIADGICGGCGQYYEGPSNFTSESERTCSLCKNEELVKNQRKECVLGQKGAAEKMLNVSNKKLKPLELGQTVAIEVPKVDRGPLDPKNILRTIVNISNDVYQIGTIHGLLNRWFSRDEMTDCQSSEVINIPEDKVISLREALRVFSKFERQGFKKCSCKPSKYLPQNVMPGGPKIYKDKVYITMPKFRAGVPATLAYFPMMSKKKTNILISPFPSWKTNYQGNCWNLQSVLGTEVDQEV</sequence>
<reference evidence="5 6" key="1">
    <citation type="submission" date="2019-01" db="EMBL/GenBank/DDBJ databases">
        <authorList>
            <person name="Sayadi A."/>
        </authorList>
    </citation>
    <scope>NUCLEOTIDE SEQUENCE [LARGE SCALE GENOMIC DNA]</scope>
</reference>
<keyword evidence="3" id="KW-0964">Secreted</keyword>
<dbReference type="GO" id="GO:0005576">
    <property type="term" value="C:extracellular region"/>
    <property type="evidence" value="ECO:0007669"/>
    <property type="project" value="UniProtKB-SubCell"/>
</dbReference>
<dbReference type="PANTHER" id="PTHR10009:SF18">
    <property type="entry name" value="PROTEIN YELLOW-LIKE PROTEIN"/>
    <property type="match status" value="1"/>
</dbReference>
<name>A0A653CI01_CALMS</name>
<protein>
    <submittedName>
        <fullName evidence="5">Uncharacterized protein</fullName>
    </submittedName>
</protein>
<evidence type="ECO:0000256" key="4">
    <source>
        <dbReference type="ARBA" id="ARBA00022729"/>
    </source>
</evidence>
<dbReference type="Proteomes" id="UP000410492">
    <property type="component" value="Unassembled WGS sequence"/>
</dbReference>
<organism evidence="5 6">
    <name type="scientific">Callosobruchus maculatus</name>
    <name type="common">Southern cowpea weevil</name>
    <name type="synonym">Pulse bruchid</name>
    <dbReference type="NCBI Taxonomy" id="64391"/>
    <lineage>
        <taxon>Eukaryota</taxon>
        <taxon>Metazoa</taxon>
        <taxon>Ecdysozoa</taxon>
        <taxon>Arthropoda</taxon>
        <taxon>Hexapoda</taxon>
        <taxon>Insecta</taxon>
        <taxon>Pterygota</taxon>
        <taxon>Neoptera</taxon>
        <taxon>Endopterygota</taxon>
        <taxon>Coleoptera</taxon>
        <taxon>Polyphaga</taxon>
        <taxon>Cucujiformia</taxon>
        <taxon>Chrysomeloidea</taxon>
        <taxon>Chrysomelidae</taxon>
        <taxon>Bruchinae</taxon>
        <taxon>Bruchini</taxon>
        <taxon>Callosobruchus</taxon>
    </lineage>
</organism>
<dbReference type="InterPro" id="IPR011042">
    <property type="entry name" value="6-blade_b-propeller_TolB-like"/>
</dbReference>
<dbReference type="EMBL" id="CAACVG010007768">
    <property type="protein sequence ID" value="VEN46954.1"/>
    <property type="molecule type" value="Genomic_DNA"/>
</dbReference>
<comment type="subcellular location">
    <subcellularLocation>
        <location evidence="1">Secreted</location>
    </subcellularLocation>
</comment>
<evidence type="ECO:0000313" key="6">
    <source>
        <dbReference type="Proteomes" id="UP000410492"/>
    </source>
</evidence>
<evidence type="ECO:0000313" key="5">
    <source>
        <dbReference type="EMBL" id="VEN46954.1"/>
    </source>
</evidence>
<proteinExistence type="inferred from homology"/>
<comment type="similarity">
    <text evidence="2">Belongs to the major royal jelly protein family.</text>
</comment>
<keyword evidence="6" id="KW-1185">Reference proteome</keyword>
<dbReference type="OrthoDB" id="5836254at2759"/>